<dbReference type="RefSeq" id="WP_190578658.1">
    <property type="nucleotide sequence ID" value="NZ_CAWPQU010000013.1"/>
</dbReference>
<feature type="domain" description="DUF5117" evidence="2">
    <location>
        <begin position="121"/>
        <end position="311"/>
    </location>
</feature>
<keyword evidence="4" id="KW-0645">Protease</keyword>
<keyword evidence="4" id="KW-0482">Metalloprotease</keyword>
<dbReference type="InterPro" id="IPR033413">
    <property type="entry name" value="DUF5117"/>
</dbReference>
<evidence type="ECO:0000259" key="1">
    <source>
        <dbReference type="Pfam" id="PF16313"/>
    </source>
</evidence>
<proteinExistence type="predicted"/>
<dbReference type="InterPro" id="IPR024079">
    <property type="entry name" value="MetalloPept_cat_dom_sf"/>
</dbReference>
<feature type="domain" description="EcxA zinc-binding" evidence="1">
    <location>
        <begin position="518"/>
        <end position="844"/>
    </location>
</feature>
<dbReference type="CDD" id="cd04276">
    <property type="entry name" value="ZnMc_MMP_like_2"/>
    <property type="match status" value="1"/>
</dbReference>
<reference evidence="4 5" key="1">
    <citation type="journal article" date="2020" name="ISME J.">
        <title>Comparative genomics reveals insights into cyanobacterial evolution and habitat adaptation.</title>
        <authorList>
            <person name="Chen M.Y."/>
            <person name="Teng W.K."/>
            <person name="Zhao L."/>
            <person name="Hu C.X."/>
            <person name="Zhou Y.K."/>
            <person name="Han B.P."/>
            <person name="Song L.R."/>
            <person name="Shu W.S."/>
        </authorList>
    </citation>
    <scope>NUCLEOTIDE SEQUENCE [LARGE SCALE GENOMIC DNA]</scope>
    <source>
        <strain evidence="4 5">FACHB-1050</strain>
    </source>
</reference>
<accession>A0ABR8CDR4</accession>
<dbReference type="InterPro" id="IPR034032">
    <property type="entry name" value="Zn_MMP-like_bac"/>
</dbReference>
<sequence>MKRIRFWIAICLSFFLVLISHPFIERFSPIYAQVPFVNNIPPLPTTLQGQEKPELQPFDQVIKEHQKLAGLFTLYRHKETGKIFAEIKPAQLNRNFLAVMTLESGLGERGLYRGIPLRDLMFTLRRLNNNLQFVIPNTNFRAQLGDPQERSLSQSFSDSILISLPILSIHPQNKSFLVDLDPLILSDILPSLSKTLAAQLGTSFTADPSKSYISKAEAFPKNIELESVFGFMGSIVPNSVFSNSNLDTLPDGNGFTLKVRYSLSQLPTQNGYRPRLADERVGYFVTAYQDISKSSAKTPFVRYINRWHLEKQNPRGLISPPKQPITFWIENTVPLEYRAAVREGALMWNRAFEKIGFKDAIVVKQMPDRADWNPADVRYNTIRWFNSVDGFFAMGPSRTNPLTGEILDADIIIDSNLVRAIKQDFGSITQQNSWQNLAFLSRLTGNPHLCSYGMDARRMRYDKQAIALLQKQPISPKFNDNLFMSSASDLCYGIEAVEQFKVGAMSLSLFENVLPSSDRMKDYINQFVREVTAHEVGHTLGLRHNFHGSAMLSPAELNNTEITRKRGLVASVMDYNGVNLAPQGTKQGDFFTSKIGAYDEWAIAYGYTPIDAIIPAGELKELEKIAKLAPQPELAYAPDEDAFAGLDPMTQAHDLSNDSVTYAQWQFDNARVMWNRIEKRYPGKGESFNDTKVAFNQVFGHYASNLFALVSYVGGQSFNRYRSGDAIGRLPFEPVPLSKQREAIASIQKNLFSADALNFSPNLLNKLAPSRWYHWGASPQYSSLDYPIHDSILSLQTFVLSDLLSSERLQRLRDTELKTSAGEALTLPELFDTLMQGIWTEVMQPTNDLTQVSSLRRSLQRQHMNLLVNLALRNRLSIDKIDNFLDFLVGIQTSNPPEDARTLAWYQLRQLRDRLASVLRDRGDKLDTYTKAHLEEANDRIAKAIDSKLQAQ</sequence>
<feature type="domain" description="DUF5118" evidence="3">
    <location>
        <begin position="56"/>
        <end position="103"/>
    </location>
</feature>
<dbReference type="InterPro" id="IPR032534">
    <property type="entry name" value="EcxA_zinc-bd"/>
</dbReference>
<dbReference type="EMBL" id="JACJQY010000020">
    <property type="protein sequence ID" value="MBD2317851.1"/>
    <property type="molecule type" value="Genomic_DNA"/>
</dbReference>
<keyword evidence="5" id="KW-1185">Reference proteome</keyword>
<evidence type="ECO:0000259" key="3">
    <source>
        <dbReference type="Pfam" id="PF17162"/>
    </source>
</evidence>
<name>A0ABR8CDR4_9CYAN</name>
<dbReference type="Proteomes" id="UP000618445">
    <property type="component" value="Unassembled WGS sequence"/>
</dbReference>
<evidence type="ECO:0000313" key="4">
    <source>
        <dbReference type="EMBL" id="MBD2317851.1"/>
    </source>
</evidence>
<dbReference type="InterPro" id="IPR033428">
    <property type="entry name" value="DUF5118"/>
</dbReference>
<dbReference type="GO" id="GO:0008237">
    <property type="term" value="F:metallopeptidase activity"/>
    <property type="evidence" value="ECO:0007669"/>
    <property type="project" value="UniProtKB-KW"/>
</dbReference>
<dbReference type="PANTHER" id="PTHR38478">
    <property type="entry name" value="PEPTIDASE M1A AND M12B"/>
    <property type="match status" value="1"/>
</dbReference>
<protein>
    <submittedName>
        <fullName evidence="4">Zinc-dependent metalloprotease</fullName>
    </submittedName>
</protein>
<gene>
    <name evidence="4" type="ORF">H6G05_13465</name>
</gene>
<comment type="caution">
    <text evidence="4">The sequence shown here is derived from an EMBL/GenBank/DDBJ whole genome shotgun (WGS) entry which is preliminary data.</text>
</comment>
<dbReference type="SUPFAM" id="SSF55486">
    <property type="entry name" value="Metalloproteases ('zincins'), catalytic domain"/>
    <property type="match status" value="1"/>
</dbReference>
<dbReference type="Pfam" id="PF16313">
    <property type="entry name" value="DUF4953"/>
    <property type="match status" value="1"/>
</dbReference>
<evidence type="ECO:0000313" key="5">
    <source>
        <dbReference type="Proteomes" id="UP000618445"/>
    </source>
</evidence>
<evidence type="ECO:0000259" key="2">
    <source>
        <dbReference type="Pfam" id="PF17148"/>
    </source>
</evidence>
<dbReference type="Pfam" id="PF17148">
    <property type="entry name" value="DUF5117"/>
    <property type="match status" value="1"/>
</dbReference>
<dbReference type="PANTHER" id="PTHR38478:SF1">
    <property type="entry name" value="ZINC DEPENDENT METALLOPROTEASE DOMAIN LIPOPROTEIN"/>
    <property type="match status" value="1"/>
</dbReference>
<keyword evidence="4" id="KW-0378">Hydrolase</keyword>
<organism evidence="4 5">
    <name type="scientific">Phormidium tenue FACHB-1050</name>
    <dbReference type="NCBI Taxonomy" id="2692857"/>
    <lineage>
        <taxon>Bacteria</taxon>
        <taxon>Bacillati</taxon>
        <taxon>Cyanobacteriota</taxon>
        <taxon>Cyanophyceae</taxon>
        <taxon>Oscillatoriophycideae</taxon>
        <taxon>Oscillatoriales</taxon>
        <taxon>Oscillatoriaceae</taxon>
        <taxon>Phormidium</taxon>
    </lineage>
</organism>
<dbReference type="Pfam" id="PF17162">
    <property type="entry name" value="DUF5118"/>
    <property type="match status" value="1"/>
</dbReference>
<dbReference type="Gene3D" id="3.40.390.10">
    <property type="entry name" value="Collagenase (Catalytic Domain)"/>
    <property type="match status" value="1"/>
</dbReference>